<proteinExistence type="predicted"/>
<name>A0A1T5ET07_9FLAO</name>
<evidence type="ECO:0000313" key="1">
    <source>
        <dbReference type="EMBL" id="SKB86958.1"/>
    </source>
</evidence>
<organism evidence="1 2">
    <name type="scientific">Maribacter arcticus</name>
    <dbReference type="NCBI Taxonomy" id="561365"/>
    <lineage>
        <taxon>Bacteria</taxon>
        <taxon>Pseudomonadati</taxon>
        <taxon>Bacteroidota</taxon>
        <taxon>Flavobacteriia</taxon>
        <taxon>Flavobacteriales</taxon>
        <taxon>Flavobacteriaceae</taxon>
        <taxon>Maribacter</taxon>
    </lineage>
</organism>
<accession>A0A1T5ET07</accession>
<keyword evidence="2" id="KW-1185">Reference proteome</keyword>
<dbReference type="Proteomes" id="UP000190339">
    <property type="component" value="Unassembled WGS sequence"/>
</dbReference>
<reference evidence="2" key="1">
    <citation type="submission" date="2017-02" db="EMBL/GenBank/DDBJ databases">
        <authorList>
            <person name="Varghese N."/>
            <person name="Submissions S."/>
        </authorList>
    </citation>
    <scope>NUCLEOTIDE SEQUENCE [LARGE SCALE GENOMIC DNA]</scope>
    <source>
        <strain evidence="2">DSM 23546</strain>
    </source>
</reference>
<dbReference type="RefSeq" id="WP_079514576.1">
    <property type="nucleotide sequence ID" value="NZ_FUYL01000014.1"/>
</dbReference>
<dbReference type="EMBL" id="FUYL01000014">
    <property type="protein sequence ID" value="SKB86958.1"/>
    <property type="molecule type" value="Genomic_DNA"/>
</dbReference>
<protein>
    <submittedName>
        <fullName evidence="1">Uncharacterized protein</fullName>
    </submittedName>
</protein>
<dbReference type="AlphaFoldDB" id="A0A1T5ET07"/>
<gene>
    <name evidence="1" type="ORF">SAMN05660866_03676</name>
</gene>
<sequence length="59" mass="6893">MASKFSINLDQIESQNFIELFPELAEELKTHLEYSLDGLRDIKFKYNSKNCNYSSNDSI</sequence>
<evidence type="ECO:0000313" key="2">
    <source>
        <dbReference type="Proteomes" id="UP000190339"/>
    </source>
</evidence>